<sequence>MEHANSDRKEEFQHDNNMPCSVNNSSELEQDDLSGFTISELEIEFEKMCNKLVIPNYIRLISPHKDFSENCTDYDTASDPVSIFYRRAALFSIPVNLRSSESQKNQQRWMFESKEANLLFKLGVRDDKRRHFKSPSADLRLTKSSELCSLPSVLRENIGRQSSEFNISERKLVSCSKGLLCCVWKSEIPFFVFSFENHSSDLYLAYPQKVESSFDKSLDYVYLFHSIKSKNHRNNASSVIGKMTVSSSFVLDSNGSKLLETEFVLFGTKEDYFKEIESSSFTLNNSKGFSKKITEVLKSRYSFKHKALHKFGEPNFNLDDFERGINEMDNVNDFVQASPSNLELAAIVVKDYQCNRSKEPERGGWGLKFLKNYEGGPERKCGDSRRKIDVLVPSGFHGGPINGSDGPSGLIERWKFGSCDCGGWDIGCPLKVLENNSLCSTTLIQDDSEEDRQPVCLFMKEGAQQSEPTLRMMNKSKDMYCIDFESSLSILQSFSTAVAIIHCKTPDLYPKF</sequence>
<dbReference type="Pfam" id="PF12043">
    <property type="entry name" value="DUF3527"/>
    <property type="match status" value="1"/>
</dbReference>
<keyword evidence="3" id="KW-1185">Reference proteome</keyword>
<name>A0A5P1F2Y5_ASPOF</name>
<dbReference type="PANTHER" id="PTHR31390:SF2">
    <property type="entry name" value="EXPRESSED PROTEIN"/>
    <property type="match status" value="1"/>
</dbReference>
<accession>A0A5P1F2Y5</accession>
<reference evidence="3" key="1">
    <citation type="journal article" date="2017" name="Nat. Commun.">
        <title>The asparagus genome sheds light on the origin and evolution of a young Y chromosome.</title>
        <authorList>
            <person name="Harkess A."/>
            <person name="Zhou J."/>
            <person name="Xu C."/>
            <person name="Bowers J.E."/>
            <person name="Van der Hulst R."/>
            <person name="Ayyampalayam S."/>
            <person name="Mercati F."/>
            <person name="Riccardi P."/>
            <person name="McKain M.R."/>
            <person name="Kakrana A."/>
            <person name="Tang H."/>
            <person name="Ray J."/>
            <person name="Groenendijk J."/>
            <person name="Arikit S."/>
            <person name="Mathioni S.M."/>
            <person name="Nakano M."/>
            <person name="Shan H."/>
            <person name="Telgmann-Rauber A."/>
            <person name="Kanno A."/>
            <person name="Yue Z."/>
            <person name="Chen H."/>
            <person name="Li W."/>
            <person name="Chen Y."/>
            <person name="Xu X."/>
            <person name="Zhang Y."/>
            <person name="Luo S."/>
            <person name="Chen H."/>
            <person name="Gao J."/>
            <person name="Mao Z."/>
            <person name="Pires J.C."/>
            <person name="Luo M."/>
            <person name="Kudrna D."/>
            <person name="Wing R.A."/>
            <person name="Meyers B.C."/>
            <person name="Yi K."/>
            <person name="Kong H."/>
            <person name="Lavrijsen P."/>
            <person name="Sunseri F."/>
            <person name="Falavigna A."/>
            <person name="Ye Y."/>
            <person name="Leebens-Mack J.H."/>
            <person name="Chen G."/>
        </authorList>
    </citation>
    <scope>NUCLEOTIDE SEQUENCE [LARGE SCALE GENOMIC DNA]</scope>
    <source>
        <strain evidence="3">cv. DH0086</strain>
    </source>
</reference>
<dbReference type="InterPro" id="IPR021916">
    <property type="entry name" value="DUF3527"/>
</dbReference>
<dbReference type="EMBL" id="CM007384">
    <property type="protein sequence ID" value="ONK70810.1"/>
    <property type="molecule type" value="Genomic_DNA"/>
</dbReference>
<dbReference type="Gramene" id="ONK70810">
    <property type="protein sequence ID" value="ONK70810"/>
    <property type="gene ID" value="A4U43_C04F1770"/>
</dbReference>
<protein>
    <submittedName>
        <fullName evidence="2">Uncharacterized protein</fullName>
    </submittedName>
</protein>
<gene>
    <name evidence="2" type="ORF">A4U43_C04F1770</name>
</gene>
<feature type="compositionally biased region" description="Polar residues" evidence="1">
    <location>
        <begin position="15"/>
        <end position="26"/>
    </location>
</feature>
<evidence type="ECO:0000256" key="1">
    <source>
        <dbReference type="SAM" id="MobiDB-lite"/>
    </source>
</evidence>
<evidence type="ECO:0000313" key="2">
    <source>
        <dbReference type="EMBL" id="ONK70810.1"/>
    </source>
</evidence>
<proteinExistence type="predicted"/>
<dbReference type="OMA" id="LNIHEHL"/>
<dbReference type="AlphaFoldDB" id="A0A5P1F2Y5"/>
<evidence type="ECO:0000313" key="3">
    <source>
        <dbReference type="Proteomes" id="UP000243459"/>
    </source>
</evidence>
<feature type="compositionally biased region" description="Basic and acidic residues" evidence="1">
    <location>
        <begin position="1"/>
        <end position="14"/>
    </location>
</feature>
<dbReference type="PANTHER" id="PTHR31390">
    <property type="entry name" value="EXPRESSED PROTEIN"/>
    <property type="match status" value="1"/>
</dbReference>
<dbReference type="Proteomes" id="UP000243459">
    <property type="component" value="Chromosome 4"/>
</dbReference>
<organism evidence="2 3">
    <name type="scientific">Asparagus officinalis</name>
    <name type="common">Garden asparagus</name>
    <dbReference type="NCBI Taxonomy" id="4686"/>
    <lineage>
        <taxon>Eukaryota</taxon>
        <taxon>Viridiplantae</taxon>
        <taxon>Streptophyta</taxon>
        <taxon>Embryophyta</taxon>
        <taxon>Tracheophyta</taxon>
        <taxon>Spermatophyta</taxon>
        <taxon>Magnoliopsida</taxon>
        <taxon>Liliopsida</taxon>
        <taxon>Asparagales</taxon>
        <taxon>Asparagaceae</taxon>
        <taxon>Asparagoideae</taxon>
        <taxon>Asparagus</taxon>
    </lineage>
</organism>
<feature type="region of interest" description="Disordered" evidence="1">
    <location>
        <begin position="1"/>
        <end position="26"/>
    </location>
</feature>
<dbReference type="OrthoDB" id="767438at2759"/>